<keyword evidence="2" id="KW-1185">Reference proteome</keyword>
<reference evidence="1 2" key="1">
    <citation type="submission" date="2019-02" db="EMBL/GenBank/DDBJ databases">
        <title>Genomic Encyclopedia of Type Strains, Phase IV (KMG-IV): sequencing the most valuable type-strain genomes for metagenomic binning, comparative biology and taxonomic classification.</title>
        <authorList>
            <person name="Goeker M."/>
        </authorList>
    </citation>
    <scope>NUCLEOTIDE SEQUENCE [LARGE SCALE GENOMIC DNA]</scope>
    <source>
        <strain evidence="1 2">DSM 101727</strain>
    </source>
</reference>
<proteinExistence type="predicted"/>
<accession>A0A4Q7KMH2</accession>
<comment type="caution">
    <text evidence="1">The sequence shown here is derived from an EMBL/GenBank/DDBJ whole genome shotgun (WGS) entry which is preliminary data.</text>
</comment>
<dbReference type="RefSeq" id="WP_130345296.1">
    <property type="nucleotide sequence ID" value="NZ_SGWQ01000005.1"/>
</dbReference>
<sequence>MGLLDGVFGKKPEKVAHHDGPLAQWSDQYGWEYMFRNDEWADRFPGIPGYRSRVGNEAWHAMRGGHRWKKVESFHYFHRYTEREERYHDHDFDFDADSRSVHHELRIDRYMVVNILLPQEFPVLTVSKEGWMGDSLLDLNMDSPTFDKTFKVKAKKRDSEFARSVLTDEVMGFLLEDQRAMEYDWPFRFEGNNLYTWHPRPDHMDVMEILGTADYLIDIIERIPEHVWGGHLFPGGQHEQ</sequence>
<dbReference type="EMBL" id="SGWQ01000005">
    <property type="protein sequence ID" value="RZS37879.1"/>
    <property type="molecule type" value="Genomic_DNA"/>
</dbReference>
<organism evidence="1 2">
    <name type="scientific">Herbihabitans rhizosphaerae</name>
    <dbReference type="NCBI Taxonomy" id="1872711"/>
    <lineage>
        <taxon>Bacteria</taxon>
        <taxon>Bacillati</taxon>
        <taxon>Actinomycetota</taxon>
        <taxon>Actinomycetes</taxon>
        <taxon>Pseudonocardiales</taxon>
        <taxon>Pseudonocardiaceae</taxon>
        <taxon>Herbihabitans</taxon>
    </lineage>
</organism>
<dbReference type="AlphaFoldDB" id="A0A4Q7KMH2"/>
<evidence type="ECO:0008006" key="3">
    <source>
        <dbReference type="Google" id="ProtNLM"/>
    </source>
</evidence>
<dbReference type="OrthoDB" id="3429251at2"/>
<evidence type="ECO:0000313" key="2">
    <source>
        <dbReference type="Proteomes" id="UP000294257"/>
    </source>
</evidence>
<dbReference type="Proteomes" id="UP000294257">
    <property type="component" value="Unassembled WGS sequence"/>
</dbReference>
<evidence type="ECO:0000313" key="1">
    <source>
        <dbReference type="EMBL" id="RZS37879.1"/>
    </source>
</evidence>
<protein>
    <recommendedName>
        <fullName evidence="3">DUF3137 domain-containing protein</fullName>
    </recommendedName>
</protein>
<gene>
    <name evidence="1" type="ORF">EV193_105439</name>
</gene>
<name>A0A4Q7KMH2_9PSEU</name>